<dbReference type="Pfam" id="PF00465">
    <property type="entry name" value="Fe-ADH"/>
    <property type="match status" value="1"/>
</dbReference>
<sequence length="344" mass="35670">MRVRFGPGVAGDLVAEVDDLTLGSLLVVCTPGHRELAERLSEPLRHRRAGLLDGARMHVPQEDADRARAEAQRLGADGLLAVGGGSAIGLAKAVALTTGLPVVAVPTTYAGSEMTSIWGISDGTTKRTGRDRRVLPVSVLYDPALTLSLPVEVSVTSGMNALAHAAEALYAPDRSPVVSLMADDGIRRLVRALPRIVSAPTDLGARTSALYGAWLCGACLGATTMSLHHRLCHALGGVSSLPHAATHTVVLPHVLALNLPAVPDVASRLEQALGGPGSAGAQLYELAALLGAPSSLRSLGMPETDLTTVVDQVLSAPYANPRPVSRLDLVDLLARAWSGAPPRT</sequence>
<evidence type="ECO:0000259" key="5">
    <source>
        <dbReference type="Pfam" id="PF25137"/>
    </source>
</evidence>
<dbReference type="Gene3D" id="3.40.50.1970">
    <property type="match status" value="1"/>
</dbReference>
<keyword evidence="2 6" id="KW-0560">Oxidoreductase</keyword>
<comment type="similarity">
    <text evidence="1">Belongs to the iron-containing alcohol dehydrogenase family.</text>
</comment>
<accession>A0ABW1JIB0</accession>
<keyword evidence="3" id="KW-0520">NAD</keyword>
<dbReference type="PANTHER" id="PTHR11496">
    <property type="entry name" value="ALCOHOL DEHYDROGENASE"/>
    <property type="match status" value="1"/>
</dbReference>
<protein>
    <submittedName>
        <fullName evidence="6">Maleylacetate reductase</fullName>
        <ecNumber evidence="6">1.3.1.32</ecNumber>
    </submittedName>
</protein>
<dbReference type="CDD" id="cd08177">
    <property type="entry name" value="MAR"/>
    <property type="match status" value="1"/>
</dbReference>
<dbReference type="PANTHER" id="PTHR11496:SF102">
    <property type="entry name" value="ALCOHOL DEHYDROGENASE 4"/>
    <property type="match status" value="1"/>
</dbReference>
<dbReference type="InterPro" id="IPR039697">
    <property type="entry name" value="Alcohol_dehydrogenase_Fe"/>
</dbReference>
<dbReference type="RefSeq" id="WP_345715773.1">
    <property type="nucleotide sequence ID" value="NZ_BAABFP010000002.1"/>
</dbReference>
<evidence type="ECO:0000256" key="2">
    <source>
        <dbReference type="ARBA" id="ARBA00023002"/>
    </source>
</evidence>
<comment type="caution">
    <text evidence="6">The sequence shown here is derived from an EMBL/GenBank/DDBJ whole genome shotgun (WGS) entry which is preliminary data.</text>
</comment>
<organism evidence="6 7">
    <name type="scientific">Angustibacter luteus</name>
    <dbReference type="NCBI Taxonomy" id="658456"/>
    <lineage>
        <taxon>Bacteria</taxon>
        <taxon>Bacillati</taxon>
        <taxon>Actinomycetota</taxon>
        <taxon>Actinomycetes</taxon>
        <taxon>Kineosporiales</taxon>
        <taxon>Kineosporiaceae</taxon>
    </lineage>
</organism>
<dbReference type="Pfam" id="PF25137">
    <property type="entry name" value="ADH_Fe_C"/>
    <property type="match status" value="1"/>
</dbReference>
<evidence type="ECO:0000313" key="7">
    <source>
        <dbReference type="Proteomes" id="UP001596189"/>
    </source>
</evidence>
<name>A0ABW1JIB0_9ACTN</name>
<dbReference type="EC" id="1.3.1.32" evidence="6"/>
<dbReference type="InterPro" id="IPR034786">
    <property type="entry name" value="MAR"/>
</dbReference>
<feature type="domain" description="Fe-containing alcohol dehydrogenase-like C-terminal" evidence="5">
    <location>
        <begin position="155"/>
        <end position="337"/>
    </location>
</feature>
<keyword evidence="7" id="KW-1185">Reference proteome</keyword>
<dbReference type="InterPro" id="IPR001670">
    <property type="entry name" value="ADH_Fe/GldA"/>
</dbReference>
<feature type="domain" description="Alcohol dehydrogenase iron-type/glycerol dehydrogenase GldA" evidence="4">
    <location>
        <begin position="2"/>
        <end position="143"/>
    </location>
</feature>
<evidence type="ECO:0000313" key="6">
    <source>
        <dbReference type="EMBL" id="MFC6008418.1"/>
    </source>
</evidence>
<reference evidence="7" key="1">
    <citation type="journal article" date="2019" name="Int. J. Syst. Evol. Microbiol.">
        <title>The Global Catalogue of Microorganisms (GCM) 10K type strain sequencing project: providing services to taxonomists for standard genome sequencing and annotation.</title>
        <authorList>
            <consortium name="The Broad Institute Genomics Platform"/>
            <consortium name="The Broad Institute Genome Sequencing Center for Infectious Disease"/>
            <person name="Wu L."/>
            <person name="Ma J."/>
        </authorList>
    </citation>
    <scope>NUCLEOTIDE SEQUENCE [LARGE SCALE GENOMIC DNA]</scope>
    <source>
        <strain evidence="7">KACC 14249</strain>
    </source>
</reference>
<gene>
    <name evidence="6" type="ORF">ACFQDO_14870</name>
</gene>
<dbReference type="EMBL" id="JBHSRD010000004">
    <property type="protein sequence ID" value="MFC6008418.1"/>
    <property type="molecule type" value="Genomic_DNA"/>
</dbReference>
<proteinExistence type="inferred from homology"/>
<dbReference type="InterPro" id="IPR056798">
    <property type="entry name" value="ADH_Fe_C"/>
</dbReference>
<evidence type="ECO:0000256" key="3">
    <source>
        <dbReference type="ARBA" id="ARBA00023027"/>
    </source>
</evidence>
<dbReference type="GO" id="GO:0018506">
    <property type="term" value="F:maleylacetate reductase activity"/>
    <property type="evidence" value="ECO:0007669"/>
    <property type="project" value="UniProtKB-EC"/>
</dbReference>
<evidence type="ECO:0000259" key="4">
    <source>
        <dbReference type="Pfam" id="PF00465"/>
    </source>
</evidence>
<dbReference type="Gene3D" id="1.20.1090.10">
    <property type="entry name" value="Dehydroquinate synthase-like - alpha domain"/>
    <property type="match status" value="1"/>
</dbReference>
<evidence type="ECO:0000256" key="1">
    <source>
        <dbReference type="ARBA" id="ARBA00007358"/>
    </source>
</evidence>
<dbReference type="Proteomes" id="UP001596189">
    <property type="component" value="Unassembled WGS sequence"/>
</dbReference>
<dbReference type="SUPFAM" id="SSF56796">
    <property type="entry name" value="Dehydroquinate synthase-like"/>
    <property type="match status" value="1"/>
</dbReference>